<accession>A0ACB9GBJ7</accession>
<protein>
    <submittedName>
        <fullName evidence="1">Uncharacterized protein</fullName>
    </submittedName>
</protein>
<name>A0ACB9GBJ7_CICIN</name>
<reference evidence="2" key="1">
    <citation type="journal article" date="2022" name="Mol. Ecol. Resour.">
        <title>The genomes of chicory, endive, great burdock and yacon provide insights into Asteraceae palaeo-polyploidization history and plant inulin production.</title>
        <authorList>
            <person name="Fan W."/>
            <person name="Wang S."/>
            <person name="Wang H."/>
            <person name="Wang A."/>
            <person name="Jiang F."/>
            <person name="Liu H."/>
            <person name="Zhao H."/>
            <person name="Xu D."/>
            <person name="Zhang Y."/>
        </authorList>
    </citation>
    <scope>NUCLEOTIDE SEQUENCE [LARGE SCALE GENOMIC DNA]</scope>
    <source>
        <strain evidence="2">cv. Punajuju</strain>
    </source>
</reference>
<dbReference type="Proteomes" id="UP001055811">
    <property type="component" value="Linkage Group LG02"/>
</dbReference>
<evidence type="ECO:0000313" key="1">
    <source>
        <dbReference type="EMBL" id="KAI3780451.1"/>
    </source>
</evidence>
<evidence type="ECO:0000313" key="2">
    <source>
        <dbReference type="Proteomes" id="UP001055811"/>
    </source>
</evidence>
<proteinExistence type="predicted"/>
<gene>
    <name evidence="1" type="ORF">L2E82_10432</name>
</gene>
<sequence>MFLSNKKTEPAHYLLKIESFSVLSEAGTIKFESEVFEASGRKWRLDLHPNGNVVEGVDDHISLYLRISDTGSLSKGWKVDVDVNFFIYNHIGLRYVSFENDDGNMTTDSCVFGVEIAAVPKYALKDRCLSMIKPPLTMNTYSWTIDKFSVVKEKILTSEVFKVGKVKWTLKLYPKGCKSGAGTNVSIFLKVHESALLPDGWKVYAKCELRVKNQRGFADKLIEMNHWFCESVVCRGYSRFMQLSELRDISNGFLLNDKLIVEAKILVIGMLRNFI</sequence>
<reference evidence="1 2" key="2">
    <citation type="journal article" date="2022" name="Mol. Ecol. Resour.">
        <title>The genomes of chicory, endive, great burdock and yacon provide insights into Asteraceae paleo-polyploidization history and plant inulin production.</title>
        <authorList>
            <person name="Fan W."/>
            <person name="Wang S."/>
            <person name="Wang H."/>
            <person name="Wang A."/>
            <person name="Jiang F."/>
            <person name="Liu H."/>
            <person name="Zhao H."/>
            <person name="Xu D."/>
            <person name="Zhang Y."/>
        </authorList>
    </citation>
    <scope>NUCLEOTIDE SEQUENCE [LARGE SCALE GENOMIC DNA]</scope>
    <source>
        <strain evidence="2">cv. Punajuju</strain>
        <tissue evidence="1">Leaves</tissue>
    </source>
</reference>
<organism evidence="1 2">
    <name type="scientific">Cichorium intybus</name>
    <name type="common">Chicory</name>
    <dbReference type="NCBI Taxonomy" id="13427"/>
    <lineage>
        <taxon>Eukaryota</taxon>
        <taxon>Viridiplantae</taxon>
        <taxon>Streptophyta</taxon>
        <taxon>Embryophyta</taxon>
        <taxon>Tracheophyta</taxon>
        <taxon>Spermatophyta</taxon>
        <taxon>Magnoliopsida</taxon>
        <taxon>eudicotyledons</taxon>
        <taxon>Gunneridae</taxon>
        <taxon>Pentapetalae</taxon>
        <taxon>asterids</taxon>
        <taxon>campanulids</taxon>
        <taxon>Asterales</taxon>
        <taxon>Asteraceae</taxon>
        <taxon>Cichorioideae</taxon>
        <taxon>Cichorieae</taxon>
        <taxon>Cichoriinae</taxon>
        <taxon>Cichorium</taxon>
    </lineage>
</organism>
<comment type="caution">
    <text evidence="1">The sequence shown here is derived from an EMBL/GenBank/DDBJ whole genome shotgun (WGS) entry which is preliminary data.</text>
</comment>
<dbReference type="EMBL" id="CM042010">
    <property type="protein sequence ID" value="KAI3780451.1"/>
    <property type="molecule type" value="Genomic_DNA"/>
</dbReference>
<keyword evidence="2" id="KW-1185">Reference proteome</keyword>